<feature type="transmembrane region" description="Helical" evidence="1">
    <location>
        <begin position="71"/>
        <end position="90"/>
    </location>
</feature>
<dbReference type="AlphaFoldDB" id="A0A1M6S218"/>
<reference evidence="3" key="1">
    <citation type="submission" date="2016-11" db="EMBL/GenBank/DDBJ databases">
        <authorList>
            <person name="Varghese N."/>
            <person name="Submissions S."/>
        </authorList>
    </citation>
    <scope>NUCLEOTIDE SEQUENCE [LARGE SCALE GENOMIC DNA]</scope>
    <source>
        <strain evidence="3">DSM 10349</strain>
    </source>
</reference>
<feature type="transmembrane region" description="Helical" evidence="1">
    <location>
        <begin position="7"/>
        <end position="26"/>
    </location>
</feature>
<name>A0A1M6S218_9FIRM</name>
<dbReference type="STRING" id="1121421.SAMN02745123_01683"/>
<evidence type="ECO:0000313" key="2">
    <source>
        <dbReference type="EMBL" id="SHK38755.1"/>
    </source>
</evidence>
<keyword evidence="1" id="KW-1133">Transmembrane helix</keyword>
<keyword evidence="1" id="KW-0472">Membrane</keyword>
<dbReference type="Proteomes" id="UP000183997">
    <property type="component" value="Unassembled WGS sequence"/>
</dbReference>
<accession>A0A1M6S218</accession>
<organism evidence="2 3">
    <name type="scientific">Desulforamulus aeronauticus DSM 10349</name>
    <dbReference type="NCBI Taxonomy" id="1121421"/>
    <lineage>
        <taxon>Bacteria</taxon>
        <taxon>Bacillati</taxon>
        <taxon>Bacillota</taxon>
        <taxon>Clostridia</taxon>
        <taxon>Eubacteriales</taxon>
        <taxon>Peptococcaceae</taxon>
        <taxon>Desulforamulus</taxon>
    </lineage>
</organism>
<keyword evidence="1" id="KW-0812">Transmembrane</keyword>
<dbReference type="RefSeq" id="WP_072913018.1">
    <property type="nucleotide sequence ID" value="NZ_FRAR01000012.1"/>
</dbReference>
<keyword evidence="3" id="KW-1185">Reference proteome</keyword>
<feature type="transmembrane region" description="Helical" evidence="1">
    <location>
        <begin position="32"/>
        <end position="51"/>
    </location>
</feature>
<protein>
    <submittedName>
        <fullName evidence="2">Uncharacterized protein</fullName>
    </submittedName>
</protein>
<evidence type="ECO:0000313" key="3">
    <source>
        <dbReference type="Proteomes" id="UP000183997"/>
    </source>
</evidence>
<feature type="transmembrane region" description="Helical" evidence="1">
    <location>
        <begin position="102"/>
        <end position="127"/>
    </location>
</feature>
<evidence type="ECO:0000256" key="1">
    <source>
        <dbReference type="SAM" id="Phobius"/>
    </source>
</evidence>
<gene>
    <name evidence="2" type="ORF">SAMN02745123_01683</name>
</gene>
<sequence length="132" mass="15206">MSNLKVIRINTILFFCGWTAILLAGADFPPPIGFLWLVLLTAILDFIQYKYLQKFLPHLLERKKNLFAKNLLFFTIGGAVVSVLCLAEQYKITFGMSIPDIITWIIVLTTVGAIYGVFFWFFNILLLKFFKM</sequence>
<proteinExistence type="predicted"/>
<dbReference type="EMBL" id="FRAR01000012">
    <property type="protein sequence ID" value="SHK38755.1"/>
    <property type="molecule type" value="Genomic_DNA"/>
</dbReference>
<dbReference type="OrthoDB" id="2928469at2"/>